<evidence type="ECO:0000256" key="1">
    <source>
        <dbReference type="SAM" id="Phobius"/>
    </source>
</evidence>
<name>A0ABV6AKV7_9HYPH</name>
<evidence type="ECO:0000313" key="3">
    <source>
        <dbReference type="Proteomes" id="UP001589692"/>
    </source>
</evidence>
<dbReference type="EMBL" id="JBHMAA010000015">
    <property type="protein sequence ID" value="MFB9949975.1"/>
    <property type="molecule type" value="Genomic_DNA"/>
</dbReference>
<sequence length="93" mass="10763">MWDIVLLILKWSFIVIGLSPIILAFGCVFIDGTIRPMLVPKAEIERMAADLISRHNDPEEAAAIEEHAAWYRSNNFEQGKWRRVRKLISLSKR</sequence>
<keyword evidence="3" id="KW-1185">Reference proteome</keyword>
<evidence type="ECO:0000313" key="2">
    <source>
        <dbReference type="EMBL" id="MFB9949975.1"/>
    </source>
</evidence>
<protein>
    <submittedName>
        <fullName evidence="2">Uncharacterized protein</fullName>
    </submittedName>
</protein>
<organism evidence="2 3">
    <name type="scientific">Rhizobium puerariae</name>
    <dbReference type="NCBI Taxonomy" id="1585791"/>
    <lineage>
        <taxon>Bacteria</taxon>
        <taxon>Pseudomonadati</taxon>
        <taxon>Pseudomonadota</taxon>
        <taxon>Alphaproteobacteria</taxon>
        <taxon>Hyphomicrobiales</taxon>
        <taxon>Rhizobiaceae</taxon>
        <taxon>Rhizobium/Agrobacterium group</taxon>
        <taxon>Rhizobium</taxon>
    </lineage>
</organism>
<accession>A0ABV6AKV7</accession>
<gene>
    <name evidence="2" type="ORF">ACFFP0_14010</name>
</gene>
<keyword evidence="1" id="KW-1133">Transmembrane helix</keyword>
<keyword evidence="1" id="KW-0812">Transmembrane</keyword>
<proteinExistence type="predicted"/>
<dbReference type="Proteomes" id="UP001589692">
    <property type="component" value="Unassembled WGS sequence"/>
</dbReference>
<feature type="transmembrane region" description="Helical" evidence="1">
    <location>
        <begin position="6"/>
        <end position="30"/>
    </location>
</feature>
<keyword evidence="1" id="KW-0472">Membrane</keyword>
<comment type="caution">
    <text evidence="2">The sequence shown here is derived from an EMBL/GenBank/DDBJ whole genome shotgun (WGS) entry which is preliminary data.</text>
</comment>
<reference evidence="2 3" key="1">
    <citation type="submission" date="2024-09" db="EMBL/GenBank/DDBJ databases">
        <authorList>
            <person name="Sun Q."/>
            <person name="Mori K."/>
        </authorList>
    </citation>
    <scope>NUCLEOTIDE SEQUENCE [LARGE SCALE GENOMIC DNA]</scope>
    <source>
        <strain evidence="2 3">TBRC 4938</strain>
    </source>
</reference>
<dbReference type="RefSeq" id="WP_377261679.1">
    <property type="nucleotide sequence ID" value="NZ_JBHMAA010000015.1"/>
</dbReference>